<proteinExistence type="predicted"/>
<gene>
    <name evidence="3" type="ORF">EJ04DRAFT_22253</name>
</gene>
<feature type="region of interest" description="Disordered" evidence="1">
    <location>
        <begin position="81"/>
        <end position="162"/>
    </location>
</feature>
<keyword evidence="2" id="KW-0812">Transmembrane</keyword>
<dbReference type="AlphaFoldDB" id="A0A9P4QU42"/>
<feature type="transmembrane region" description="Helical" evidence="2">
    <location>
        <begin position="35"/>
        <end position="61"/>
    </location>
</feature>
<evidence type="ECO:0000313" key="4">
    <source>
        <dbReference type="Proteomes" id="UP000799444"/>
    </source>
</evidence>
<keyword evidence="2" id="KW-1133">Transmembrane helix</keyword>
<keyword evidence="4" id="KW-1185">Reference proteome</keyword>
<keyword evidence="2" id="KW-0472">Membrane</keyword>
<evidence type="ECO:0000256" key="1">
    <source>
        <dbReference type="SAM" id="MobiDB-lite"/>
    </source>
</evidence>
<comment type="caution">
    <text evidence="3">The sequence shown here is derived from an EMBL/GenBank/DDBJ whole genome shotgun (WGS) entry which is preliminary data.</text>
</comment>
<name>A0A9P4QU42_9PLEO</name>
<reference evidence="3" key="1">
    <citation type="journal article" date="2020" name="Stud. Mycol.">
        <title>101 Dothideomycetes genomes: a test case for predicting lifestyles and emergence of pathogens.</title>
        <authorList>
            <person name="Haridas S."/>
            <person name="Albert R."/>
            <person name="Binder M."/>
            <person name="Bloem J."/>
            <person name="Labutti K."/>
            <person name="Salamov A."/>
            <person name="Andreopoulos B."/>
            <person name="Baker S."/>
            <person name="Barry K."/>
            <person name="Bills G."/>
            <person name="Bluhm B."/>
            <person name="Cannon C."/>
            <person name="Castanera R."/>
            <person name="Culley D."/>
            <person name="Daum C."/>
            <person name="Ezra D."/>
            <person name="Gonzalez J."/>
            <person name="Henrissat B."/>
            <person name="Kuo A."/>
            <person name="Liang C."/>
            <person name="Lipzen A."/>
            <person name="Lutzoni F."/>
            <person name="Magnuson J."/>
            <person name="Mondo S."/>
            <person name="Nolan M."/>
            <person name="Ohm R."/>
            <person name="Pangilinan J."/>
            <person name="Park H.-J."/>
            <person name="Ramirez L."/>
            <person name="Alfaro M."/>
            <person name="Sun H."/>
            <person name="Tritt A."/>
            <person name="Yoshinaga Y."/>
            <person name="Zwiers L.-H."/>
            <person name="Turgeon B."/>
            <person name="Goodwin S."/>
            <person name="Spatafora J."/>
            <person name="Crous P."/>
            <person name="Grigoriev I."/>
        </authorList>
    </citation>
    <scope>NUCLEOTIDE SEQUENCE</scope>
    <source>
        <strain evidence="3">CBS 125425</strain>
    </source>
</reference>
<evidence type="ECO:0000256" key="2">
    <source>
        <dbReference type="SAM" id="Phobius"/>
    </source>
</evidence>
<dbReference type="Proteomes" id="UP000799444">
    <property type="component" value="Unassembled WGS sequence"/>
</dbReference>
<dbReference type="EMBL" id="ML996205">
    <property type="protein sequence ID" value="KAF2730986.1"/>
    <property type="molecule type" value="Genomic_DNA"/>
</dbReference>
<feature type="compositionally biased region" description="Polar residues" evidence="1">
    <location>
        <begin position="117"/>
        <end position="128"/>
    </location>
</feature>
<protein>
    <submittedName>
        <fullName evidence="3">Uncharacterized protein</fullName>
    </submittedName>
</protein>
<sequence length="162" mass="17454">MPALPVSAPALSAPSQLLPRSDVFSGSSEGISSGAIALIVCVGIVPVIIVFGVVIWGMCIYGRVGCCCRRKSQPKQYDIKDSVLEDSSSDSVPLKHLPAPPARLVKANSDSSDEFRYSQTSSIVSQGFDSRPMMEFEPNSPRSPTPAKKKHAKHDSFDFDQI</sequence>
<accession>A0A9P4QU42</accession>
<evidence type="ECO:0000313" key="3">
    <source>
        <dbReference type="EMBL" id="KAF2730986.1"/>
    </source>
</evidence>
<organism evidence="3 4">
    <name type="scientific">Polyplosphaeria fusca</name>
    <dbReference type="NCBI Taxonomy" id="682080"/>
    <lineage>
        <taxon>Eukaryota</taxon>
        <taxon>Fungi</taxon>
        <taxon>Dikarya</taxon>
        <taxon>Ascomycota</taxon>
        <taxon>Pezizomycotina</taxon>
        <taxon>Dothideomycetes</taxon>
        <taxon>Pleosporomycetidae</taxon>
        <taxon>Pleosporales</taxon>
        <taxon>Tetraplosphaeriaceae</taxon>
        <taxon>Polyplosphaeria</taxon>
    </lineage>
</organism>